<feature type="compositionally biased region" description="Basic and acidic residues" evidence="1">
    <location>
        <begin position="56"/>
        <end position="71"/>
    </location>
</feature>
<protein>
    <submittedName>
        <fullName evidence="2">Uncharacterized protein</fullName>
    </submittedName>
</protein>
<reference evidence="2" key="1">
    <citation type="submission" date="2018-08" db="EMBL/GenBank/DDBJ databases">
        <authorList>
            <person name="Rossello M."/>
        </authorList>
    </citation>
    <scope>NUCLEOTIDE SEQUENCE [LARGE SCALE GENOMIC DNA]</scope>
    <source>
        <strain evidence="2">cv. Chinese Spring</strain>
    </source>
</reference>
<dbReference type="Gramene" id="TraesJUL5D03G03126580.1">
    <property type="protein sequence ID" value="TraesJUL5D03G03126580.1"/>
    <property type="gene ID" value="TraesJUL5D03G03126580"/>
</dbReference>
<organism evidence="2">
    <name type="scientific">Triticum aestivum</name>
    <name type="common">Wheat</name>
    <dbReference type="NCBI Taxonomy" id="4565"/>
    <lineage>
        <taxon>Eukaryota</taxon>
        <taxon>Viridiplantae</taxon>
        <taxon>Streptophyta</taxon>
        <taxon>Embryophyta</taxon>
        <taxon>Tracheophyta</taxon>
        <taxon>Spermatophyta</taxon>
        <taxon>Magnoliopsida</taxon>
        <taxon>Liliopsida</taxon>
        <taxon>Poales</taxon>
        <taxon>Poaceae</taxon>
        <taxon>BOP clade</taxon>
        <taxon>Pooideae</taxon>
        <taxon>Triticodae</taxon>
        <taxon>Triticeae</taxon>
        <taxon>Triticinae</taxon>
        <taxon>Triticum</taxon>
    </lineage>
</organism>
<dbReference type="OrthoDB" id="665248at2759"/>
<dbReference type="Gramene" id="TraesCS5D03G0402800.1">
    <property type="protein sequence ID" value="TraesCS5D03G0402800.1.CDS"/>
    <property type="gene ID" value="TraesCS5D03G0402800"/>
</dbReference>
<dbReference type="EnsemblPlants" id="TraesCS5D02G165000.1">
    <property type="protein sequence ID" value="TraesCS5D02G165000.1"/>
    <property type="gene ID" value="TraesCS5D02G165000"/>
</dbReference>
<accession>A0A3B6MNI6</accession>
<dbReference type="Gramene" id="TraesPARA_EIv1.0_1803520.1">
    <property type="protein sequence ID" value="TraesPARA_EIv1.0_1803520.1.CDS"/>
    <property type="gene ID" value="TraesPARA_EIv1.0_1803520"/>
</dbReference>
<feature type="compositionally biased region" description="Polar residues" evidence="1">
    <location>
        <begin position="28"/>
        <end position="44"/>
    </location>
</feature>
<dbReference type="Gramene" id="TraesCS5D02G165000.1">
    <property type="protein sequence ID" value="TraesCS5D02G165000.1"/>
    <property type="gene ID" value="TraesCS5D02G165000"/>
</dbReference>
<evidence type="ECO:0000313" key="2">
    <source>
        <dbReference type="EnsemblPlants" id="TraesCS5D02G165000.1"/>
    </source>
</evidence>
<sequence length="71" mass="7384">MSTTDTSSPKDAPLPENSAPAVAAGSEPTVTKTVQTVEVRQSAGQEEGEGTIKPIEVVHEIPAKEPATKQE</sequence>
<dbReference type="Gramene" id="TraesSTA5D03G03092240.1">
    <property type="protein sequence ID" value="TraesSTA5D03G03092240.1"/>
    <property type="gene ID" value="TraesSTA5D03G03092240"/>
</dbReference>
<evidence type="ECO:0000256" key="1">
    <source>
        <dbReference type="SAM" id="MobiDB-lite"/>
    </source>
</evidence>
<dbReference type="Gramene" id="TraesNOR5D03G03131170.1">
    <property type="protein sequence ID" value="TraesNOR5D03G03131170.1"/>
    <property type="gene ID" value="TraesNOR5D03G03131170"/>
</dbReference>
<dbReference type="Gramene" id="TraesSYM5D03G03041210.1">
    <property type="protein sequence ID" value="TraesSYM5D03G03041210.1"/>
    <property type="gene ID" value="TraesSYM5D03G03041210"/>
</dbReference>
<dbReference type="Gramene" id="TraesCLE_scaffold_229847_01G000100.1">
    <property type="protein sequence ID" value="TraesCLE_scaffold_229847_01G000100.1"/>
    <property type="gene ID" value="TraesCLE_scaffold_229847_01G000100"/>
</dbReference>
<dbReference type="Proteomes" id="UP000019116">
    <property type="component" value="Chromosome 5D"/>
</dbReference>
<dbReference type="AlphaFoldDB" id="A0A3B6MNI6"/>
<name>A0A3B6MNI6_WHEAT</name>
<reference evidence="2" key="2">
    <citation type="submission" date="2018-10" db="UniProtKB">
        <authorList>
            <consortium name="EnsemblPlants"/>
        </authorList>
    </citation>
    <scope>IDENTIFICATION</scope>
</reference>
<dbReference type="Gramene" id="TraesLAC5D03G03057190.1">
    <property type="protein sequence ID" value="TraesLAC5D03G03057190.1"/>
    <property type="gene ID" value="TraesLAC5D03G03057190"/>
</dbReference>
<dbReference type="Gramene" id="TraesMAC5D03G03100190.1">
    <property type="protein sequence ID" value="TraesMAC5D03G03100190.1"/>
    <property type="gene ID" value="TraesMAC5D03G03100190"/>
</dbReference>
<feature type="region of interest" description="Disordered" evidence="1">
    <location>
        <begin position="1"/>
        <end position="71"/>
    </location>
</feature>
<dbReference type="Gramene" id="TraesARI5D03G03055010.1">
    <property type="protein sequence ID" value="TraesARI5D03G03055010.1"/>
    <property type="gene ID" value="TraesARI5D03G03055010"/>
</dbReference>
<proteinExistence type="predicted"/>
<dbReference type="PaxDb" id="4565-Traes_5DL_7D14C1A38.1"/>
<evidence type="ECO:0000313" key="3">
    <source>
        <dbReference type="Proteomes" id="UP000019116"/>
    </source>
</evidence>
<dbReference type="Gramene" id="TraesLDM5D03G03106060.1">
    <property type="protein sequence ID" value="TraesLDM5D03G03106060.1"/>
    <property type="gene ID" value="TraesLDM5D03G03106060"/>
</dbReference>
<dbReference type="Gramene" id="TraesWEE_scaffold_378748_01G000100.1">
    <property type="protein sequence ID" value="TraesWEE_scaffold_378748_01G000100.1"/>
    <property type="gene ID" value="TraesWEE_scaffold_378748_01G000100"/>
</dbReference>
<keyword evidence="3" id="KW-1185">Reference proteome</keyword>
<dbReference type="Gramene" id="TraesROB_scaffold_154702_01G000100.1">
    <property type="protein sequence ID" value="TraesROB_scaffold_154702_01G000100.1"/>
    <property type="gene ID" value="TraesROB_scaffold_154702_01G000100"/>
</dbReference>
<dbReference type="Gramene" id="TraesJAG5D03G03099550.1">
    <property type="protein sequence ID" value="TraesJAG5D03G03099550.1"/>
    <property type="gene ID" value="TraesJAG5D03G03099550"/>
</dbReference>
<dbReference type="Gramene" id="TraesCAD_scaffold_146280_01G000100.1">
    <property type="protein sequence ID" value="TraesCAD_scaffold_146280_01G000100.1"/>
    <property type="gene ID" value="TraesCAD_scaffold_146280_01G000100"/>
</dbReference>
<dbReference type="STRING" id="4565.A0A3B6MNI6"/>